<dbReference type="InterPro" id="IPR036388">
    <property type="entry name" value="WH-like_DNA-bd_sf"/>
</dbReference>
<dbReference type="SUPFAM" id="SSF46785">
    <property type="entry name" value="Winged helix' DNA-binding domain"/>
    <property type="match status" value="1"/>
</dbReference>
<keyword evidence="2" id="KW-0238">DNA-binding</keyword>
<keyword evidence="3" id="KW-1185">Reference proteome</keyword>
<evidence type="ECO:0000313" key="3">
    <source>
        <dbReference type="Proteomes" id="UP000585638"/>
    </source>
</evidence>
<accession>A0A7W9KRR4</accession>
<dbReference type="PROSITE" id="PS50995">
    <property type="entry name" value="HTH_MARR_2"/>
    <property type="match status" value="1"/>
</dbReference>
<comment type="caution">
    <text evidence="2">The sequence shown here is derived from an EMBL/GenBank/DDBJ whole genome shotgun (WGS) entry which is preliminary data.</text>
</comment>
<dbReference type="PANTHER" id="PTHR33164:SF106">
    <property type="entry name" value="TRANSCRIPTIONAL REGULATORY PROTEIN"/>
    <property type="match status" value="1"/>
</dbReference>
<organism evidence="2 3">
    <name type="scientific">Kutzneria kofuensis</name>
    <dbReference type="NCBI Taxonomy" id="103725"/>
    <lineage>
        <taxon>Bacteria</taxon>
        <taxon>Bacillati</taxon>
        <taxon>Actinomycetota</taxon>
        <taxon>Actinomycetes</taxon>
        <taxon>Pseudonocardiales</taxon>
        <taxon>Pseudonocardiaceae</taxon>
        <taxon>Kutzneria</taxon>
    </lineage>
</organism>
<dbReference type="GO" id="GO:0006950">
    <property type="term" value="P:response to stress"/>
    <property type="evidence" value="ECO:0007669"/>
    <property type="project" value="TreeGrafter"/>
</dbReference>
<reference evidence="2 3" key="1">
    <citation type="submission" date="2020-08" db="EMBL/GenBank/DDBJ databases">
        <title>Sequencing the genomes of 1000 actinobacteria strains.</title>
        <authorList>
            <person name="Klenk H.-P."/>
        </authorList>
    </citation>
    <scope>NUCLEOTIDE SEQUENCE [LARGE SCALE GENOMIC DNA]</scope>
    <source>
        <strain evidence="2 3">DSM 43851</strain>
    </source>
</reference>
<evidence type="ECO:0000259" key="1">
    <source>
        <dbReference type="PROSITE" id="PS50995"/>
    </source>
</evidence>
<dbReference type="Proteomes" id="UP000585638">
    <property type="component" value="Unassembled WGS sequence"/>
</dbReference>
<dbReference type="RefSeq" id="WP_312890660.1">
    <property type="nucleotide sequence ID" value="NZ_BAAAWY010000043.1"/>
</dbReference>
<dbReference type="Gene3D" id="1.10.10.10">
    <property type="entry name" value="Winged helix-like DNA-binding domain superfamily/Winged helix DNA-binding domain"/>
    <property type="match status" value="1"/>
</dbReference>
<dbReference type="GO" id="GO:0003700">
    <property type="term" value="F:DNA-binding transcription factor activity"/>
    <property type="evidence" value="ECO:0007669"/>
    <property type="project" value="InterPro"/>
</dbReference>
<feature type="domain" description="HTH marR-type" evidence="1">
    <location>
        <begin position="3"/>
        <end position="136"/>
    </location>
</feature>
<dbReference type="InterPro" id="IPR036390">
    <property type="entry name" value="WH_DNA-bd_sf"/>
</dbReference>
<proteinExistence type="predicted"/>
<evidence type="ECO:0000313" key="2">
    <source>
        <dbReference type="EMBL" id="MBB5897417.1"/>
    </source>
</evidence>
<dbReference type="EMBL" id="JACHIR010000003">
    <property type="protein sequence ID" value="MBB5897417.1"/>
    <property type="molecule type" value="Genomic_DNA"/>
</dbReference>
<protein>
    <submittedName>
        <fullName evidence="2">DNA-binding MarR family transcriptional regulator</fullName>
    </submittedName>
</protein>
<gene>
    <name evidence="2" type="ORF">BJ998_008676</name>
</gene>
<sequence>MRDQSISLALRRMLQAGREMQSAVARRMGVRITDVQAVDHVVSADEPLGPVELGSRLGIRSASATALVDRLVAAGHLRREPDPHDRRRVVLHATDHARGDVHAALSPLLTEIDTIVGNLSPAEATTVLAFLTDVTAAMRAYANPGESRSASHRM</sequence>
<dbReference type="InterPro" id="IPR039422">
    <property type="entry name" value="MarR/SlyA-like"/>
</dbReference>
<dbReference type="InterPro" id="IPR000835">
    <property type="entry name" value="HTH_MarR-typ"/>
</dbReference>
<name>A0A7W9KRR4_9PSEU</name>
<dbReference type="PANTHER" id="PTHR33164">
    <property type="entry name" value="TRANSCRIPTIONAL REGULATOR, MARR FAMILY"/>
    <property type="match status" value="1"/>
</dbReference>
<dbReference type="Pfam" id="PF12802">
    <property type="entry name" value="MarR_2"/>
    <property type="match status" value="1"/>
</dbReference>
<dbReference type="GO" id="GO:0003677">
    <property type="term" value="F:DNA binding"/>
    <property type="evidence" value="ECO:0007669"/>
    <property type="project" value="UniProtKB-KW"/>
</dbReference>
<dbReference type="SMART" id="SM00347">
    <property type="entry name" value="HTH_MARR"/>
    <property type="match status" value="1"/>
</dbReference>
<dbReference type="AlphaFoldDB" id="A0A7W9KRR4"/>